<dbReference type="InterPro" id="IPR032779">
    <property type="entry name" value="FliG_M"/>
</dbReference>
<evidence type="ECO:0000256" key="10">
    <source>
        <dbReference type="ARBA" id="ARBA00025598"/>
    </source>
</evidence>
<feature type="domain" description="Flagellar motor switch protein FliG middle" evidence="12">
    <location>
        <begin position="123"/>
        <end position="188"/>
    </location>
</feature>
<dbReference type="Pfam" id="PF14842">
    <property type="entry name" value="FliG_N"/>
    <property type="match status" value="1"/>
</dbReference>
<evidence type="ECO:0000259" key="11">
    <source>
        <dbReference type="Pfam" id="PF01706"/>
    </source>
</evidence>
<keyword evidence="14" id="KW-0282">Flagellum</keyword>
<comment type="caution">
    <text evidence="14">The sequence shown here is derived from an EMBL/GenBank/DDBJ whole genome shotgun (WGS) entry which is preliminary data.</text>
</comment>
<feature type="domain" description="Flagellar motor switch protein FliG N-terminal" evidence="13">
    <location>
        <begin position="7"/>
        <end position="109"/>
    </location>
</feature>
<evidence type="ECO:0000313" key="14">
    <source>
        <dbReference type="EMBL" id="MDB6176976.1"/>
    </source>
</evidence>
<evidence type="ECO:0000256" key="8">
    <source>
        <dbReference type="ARBA" id="ARBA00023136"/>
    </source>
</evidence>
<keyword evidence="14" id="KW-0969">Cilium</keyword>
<evidence type="ECO:0000256" key="4">
    <source>
        <dbReference type="ARBA" id="ARBA00021870"/>
    </source>
</evidence>
<sequence length="338" mass="36567">MNIQSGLTQRQKAAVIVRLLLDDEDVVSLATLNDELQTLLAEEMAGMEVVDRHTRDAVISEFCENLEAVGVTFPGNLDGTLEMLGSKLSEDSTDRLRRMAAMSGRGDPWMRISALPKESLEVLANGESVEMVALLLSKIPVQAASDLFSGLARERARAVAQAMSMTGEVGPDALRRVGLILLQAAENLPRPAIDTPATERVGAILNFATADLRDDVLGALGAEDMTFADGVRRAIFVYAHIPSRVATRDVARILREVDQPTLLRALAGADPEQKATSDFILANISQRMADGLREELAELGKVSIRDIEDAQNQVIAAIRALESAEELTLIKPADDDED</sequence>
<dbReference type="Proteomes" id="UP001165641">
    <property type="component" value="Unassembled WGS sequence"/>
</dbReference>
<evidence type="ECO:0000256" key="6">
    <source>
        <dbReference type="ARBA" id="ARBA00022500"/>
    </source>
</evidence>
<keyword evidence="6" id="KW-0145">Chemotaxis</keyword>
<organism evidence="14 15">
    <name type="scientific">Paracoccus onchidii</name>
    <dbReference type="NCBI Taxonomy" id="3017813"/>
    <lineage>
        <taxon>Bacteria</taxon>
        <taxon>Pseudomonadati</taxon>
        <taxon>Pseudomonadota</taxon>
        <taxon>Alphaproteobacteria</taxon>
        <taxon>Rhodobacterales</taxon>
        <taxon>Paracoccaceae</taxon>
        <taxon>Paracoccus</taxon>
    </lineage>
</organism>
<reference evidence="14" key="1">
    <citation type="submission" date="2022-12" db="EMBL/GenBank/DDBJ databases">
        <title>Paracoccus onchidii sp. nov., isolated from a marine invertebrate from the South China Sea.</title>
        <authorList>
            <person name="Xu S."/>
            <person name="Liu Z."/>
            <person name="Xu Y."/>
        </authorList>
    </citation>
    <scope>NUCLEOTIDE SEQUENCE</scope>
    <source>
        <strain evidence="14">Z330</strain>
    </source>
</reference>
<dbReference type="SUPFAM" id="SSF48029">
    <property type="entry name" value="FliG"/>
    <property type="match status" value="2"/>
</dbReference>
<dbReference type="Pfam" id="PF14841">
    <property type="entry name" value="FliG_M"/>
    <property type="match status" value="1"/>
</dbReference>
<comment type="function">
    <text evidence="10">FliG is one of three proteins (FliG, FliN, FliM) that forms the rotor-mounted switch complex (C ring), located at the base of the basal body. This complex interacts with the CheY and CheZ chemotaxis proteins, in addition to contacting components of the motor that determine the direction of flagellar rotation.</text>
</comment>
<protein>
    <recommendedName>
        <fullName evidence="4">Flagellar motor switch protein FliG</fullName>
    </recommendedName>
</protein>
<dbReference type="Gene3D" id="1.10.220.30">
    <property type="match status" value="3"/>
</dbReference>
<evidence type="ECO:0000259" key="12">
    <source>
        <dbReference type="Pfam" id="PF14841"/>
    </source>
</evidence>
<dbReference type="EMBL" id="JAQBIE010000005">
    <property type="protein sequence ID" value="MDB6176976.1"/>
    <property type="molecule type" value="Genomic_DNA"/>
</dbReference>
<dbReference type="PANTHER" id="PTHR30534">
    <property type="entry name" value="FLAGELLAR MOTOR SWITCH PROTEIN FLIG"/>
    <property type="match status" value="1"/>
</dbReference>
<evidence type="ECO:0000256" key="9">
    <source>
        <dbReference type="ARBA" id="ARBA00023143"/>
    </source>
</evidence>
<evidence type="ECO:0000256" key="3">
    <source>
        <dbReference type="ARBA" id="ARBA00010299"/>
    </source>
</evidence>
<keyword evidence="9" id="KW-0975">Bacterial flagellum</keyword>
<evidence type="ECO:0000256" key="1">
    <source>
        <dbReference type="ARBA" id="ARBA00004117"/>
    </source>
</evidence>
<comment type="similarity">
    <text evidence="3">Belongs to the FliG family.</text>
</comment>
<keyword evidence="8" id="KW-0472">Membrane</keyword>
<name>A0ABT4ZC89_9RHOB</name>
<evidence type="ECO:0000256" key="7">
    <source>
        <dbReference type="ARBA" id="ARBA00022779"/>
    </source>
</evidence>
<accession>A0ABT4ZC89</accession>
<keyword evidence="5" id="KW-1003">Cell membrane</keyword>
<dbReference type="RefSeq" id="WP_271888104.1">
    <property type="nucleotide sequence ID" value="NZ_JAQBIE010000005.1"/>
</dbReference>
<dbReference type="InterPro" id="IPR023087">
    <property type="entry name" value="Flg_Motor_Flig_C"/>
</dbReference>
<evidence type="ECO:0000313" key="15">
    <source>
        <dbReference type="Proteomes" id="UP001165641"/>
    </source>
</evidence>
<dbReference type="InterPro" id="IPR011002">
    <property type="entry name" value="FliG_a-hlx"/>
</dbReference>
<keyword evidence="15" id="KW-1185">Reference proteome</keyword>
<dbReference type="InterPro" id="IPR028263">
    <property type="entry name" value="FliG_N"/>
</dbReference>
<evidence type="ECO:0000256" key="5">
    <source>
        <dbReference type="ARBA" id="ARBA00022475"/>
    </source>
</evidence>
<dbReference type="PRINTS" id="PR00954">
    <property type="entry name" value="FLGMOTORFLIG"/>
</dbReference>
<dbReference type="Pfam" id="PF01706">
    <property type="entry name" value="FliG_C"/>
    <property type="match status" value="1"/>
</dbReference>
<comment type="subcellular location">
    <subcellularLocation>
        <location evidence="1">Bacterial flagellum basal body</location>
    </subcellularLocation>
    <subcellularLocation>
        <location evidence="2">Cell membrane</location>
        <topology evidence="2">Peripheral membrane protein</topology>
        <orientation evidence="2">Cytoplasmic side</orientation>
    </subcellularLocation>
</comment>
<gene>
    <name evidence="14" type="ORF">PAF17_05575</name>
</gene>
<feature type="domain" description="Flagellar motor switch protein FliG C-terminal" evidence="11">
    <location>
        <begin position="220"/>
        <end position="329"/>
    </location>
</feature>
<keyword evidence="14" id="KW-0966">Cell projection</keyword>
<proteinExistence type="inferred from homology"/>
<dbReference type="PANTHER" id="PTHR30534:SF0">
    <property type="entry name" value="FLAGELLAR MOTOR SWITCH PROTEIN FLIG"/>
    <property type="match status" value="1"/>
</dbReference>
<evidence type="ECO:0000256" key="2">
    <source>
        <dbReference type="ARBA" id="ARBA00004413"/>
    </source>
</evidence>
<keyword evidence="7" id="KW-0283">Flagellar rotation</keyword>
<dbReference type="InterPro" id="IPR000090">
    <property type="entry name" value="Flg_Motor_Flig"/>
</dbReference>
<evidence type="ECO:0000259" key="13">
    <source>
        <dbReference type="Pfam" id="PF14842"/>
    </source>
</evidence>